<dbReference type="Gene3D" id="1.20.1260.10">
    <property type="match status" value="1"/>
</dbReference>
<dbReference type="InterPro" id="IPR005183">
    <property type="entry name" value="DUF305_CopM-like"/>
</dbReference>
<accession>A0A1C2E020</accession>
<gene>
    <name evidence="3" type="ORF">BBI10_12470</name>
</gene>
<dbReference type="InterPro" id="IPR012347">
    <property type="entry name" value="Ferritin-like"/>
</dbReference>
<proteinExistence type="predicted"/>
<dbReference type="PANTHER" id="PTHR36933">
    <property type="entry name" value="SLL0788 PROTEIN"/>
    <property type="match status" value="1"/>
</dbReference>
<dbReference type="AlphaFoldDB" id="A0A1C2E020"/>
<dbReference type="PANTHER" id="PTHR36933:SF1">
    <property type="entry name" value="SLL0788 PROTEIN"/>
    <property type="match status" value="1"/>
</dbReference>
<reference evidence="3 4" key="1">
    <citation type="submission" date="2016-08" db="EMBL/GenBank/DDBJ databases">
        <title>Whole genome sequence of Pseudomonas graminis strain UASWS1507, a potential biological control agent for agriculture.</title>
        <authorList>
            <person name="Crovadore J."/>
            <person name="Calmin G."/>
            <person name="Chablais R."/>
            <person name="Cochard B."/>
            <person name="Lefort F."/>
        </authorList>
    </citation>
    <scope>NUCLEOTIDE SEQUENCE [LARGE SCALE GENOMIC DNA]</scope>
    <source>
        <strain evidence="3 4">UASWS1507</strain>
    </source>
</reference>
<dbReference type="OrthoDB" id="8603558at2"/>
<sequence>MKKIAAVVSVIALLAVTAVRADQAEDVKQMHEAYQQSMGAMKDDMHHGMMSDDPDVAFAAGMLPHHEGAVEMAKIELKYGKDPEMLELARKIVAAQAAEIAQMKAWLKAHPAK</sequence>
<evidence type="ECO:0000256" key="1">
    <source>
        <dbReference type="SAM" id="SignalP"/>
    </source>
</evidence>
<name>A0A1C2E020_9PSED</name>
<protein>
    <submittedName>
        <fullName evidence="3">DUF305 domain-containing protein</fullName>
    </submittedName>
</protein>
<feature type="signal peptide" evidence="1">
    <location>
        <begin position="1"/>
        <end position="21"/>
    </location>
</feature>
<comment type="caution">
    <text evidence="3">The sequence shown here is derived from an EMBL/GenBank/DDBJ whole genome shotgun (WGS) entry which is preliminary data.</text>
</comment>
<dbReference type="Pfam" id="PF03713">
    <property type="entry name" value="DUF305"/>
    <property type="match status" value="1"/>
</dbReference>
<dbReference type="RefSeq" id="WP_065988821.1">
    <property type="nucleotide sequence ID" value="NZ_MDEN01000062.1"/>
</dbReference>
<organism evidence="3 4">
    <name type="scientific">Pseudomonas graminis</name>
    <dbReference type="NCBI Taxonomy" id="158627"/>
    <lineage>
        <taxon>Bacteria</taxon>
        <taxon>Pseudomonadati</taxon>
        <taxon>Pseudomonadota</taxon>
        <taxon>Gammaproteobacteria</taxon>
        <taxon>Pseudomonadales</taxon>
        <taxon>Pseudomonadaceae</taxon>
        <taxon>Pseudomonas</taxon>
    </lineage>
</organism>
<dbReference type="EMBL" id="MDEN01000062">
    <property type="protein sequence ID" value="OCX20374.1"/>
    <property type="molecule type" value="Genomic_DNA"/>
</dbReference>
<dbReference type="Proteomes" id="UP000095143">
    <property type="component" value="Unassembled WGS sequence"/>
</dbReference>
<keyword evidence="1" id="KW-0732">Signal</keyword>
<evidence type="ECO:0000313" key="3">
    <source>
        <dbReference type="EMBL" id="OCX20374.1"/>
    </source>
</evidence>
<feature type="domain" description="DUF305" evidence="2">
    <location>
        <begin position="24"/>
        <end position="107"/>
    </location>
</feature>
<evidence type="ECO:0000313" key="4">
    <source>
        <dbReference type="Proteomes" id="UP000095143"/>
    </source>
</evidence>
<evidence type="ECO:0000259" key="2">
    <source>
        <dbReference type="Pfam" id="PF03713"/>
    </source>
</evidence>
<feature type="chain" id="PRO_5008659902" evidence="1">
    <location>
        <begin position="22"/>
        <end position="113"/>
    </location>
</feature>